<dbReference type="GO" id="GO:0016301">
    <property type="term" value="F:kinase activity"/>
    <property type="evidence" value="ECO:0007669"/>
    <property type="project" value="UniProtKB-KW"/>
</dbReference>
<evidence type="ECO:0000256" key="4">
    <source>
        <dbReference type="ARBA" id="ARBA00022723"/>
    </source>
</evidence>
<dbReference type="SMART" id="SM00091">
    <property type="entry name" value="PAS"/>
    <property type="match status" value="2"/>
</dbReference>
<comment type="function">
    <text evidence="13">Primarily acts as an independent SigF regulator that is sensitive to the osmosensory signal, mediating the cross talk of PknD with the SigF regulon. Possesses both phosphatase and kinase activities. The kinase domain functions as a classic anti-sigma factor-like kinase to phosphorylate the anti-anti-sigma factor domain at the canonical regulatory site, and the phosphatase domain antagonizes this activity.</text>
</comment>
<evidence type="ECO:0000256" key="9">
    <source>
        <dbReference type="ARBA" id="ARBA00022842"/>
    </source>
</evidence>
<evidence type="ECO:0000256" key="14">
    <source>
        <dbReference type="ARBA" id="ARBA00075117"/>
    </source>
</evidence>
<keyword evidence="18" id="KW-1185">Reference proteome</keyword>
<dbReference type="Gene3D" id="3.30.450.20">
    <property type="entry name" value="PAS domain"/>
    <property type="match status" value="2"/>
</dbReference>
<evidence type="ECO:0000256" key="5">
    <source>
        <dbReference type="ARBA" id="ARBA00022741"/>
    </source>
</evidence>
<dbReference type="InterPro" id="IPR013656">
    <property type="entry name" value="PAS_4"/>
</dbReference>
<dbReference type="InterPro" id="IPR001932">
    <property type="entry name" value="PPM-type_phosphatase-like_dom"/>
</dbReference>
<protein>
    <recommendedName>
        <fullName evidence="1">protein-serine/threonine phosphatase</fullName>
        <ecNumber evidence="1">3.1.3.16</ecNumber>
    </recommendedName>
    <alternativeName>
        <fullName evidence="15">Protein-serine/threonine phosphatase</fullName>
    </alternativeName>
    <alternativeName>
        <fullName evidence="14">Serine/threonine-protein kinase</fullName>
    </alternativeName>
</protein>
<dbReference type="Gene3D" id="3.30.450.40">
    <property type="match status" value="1"/>
</dbReference>
<keyword evidence="2" id="KW-0597">Phosphoprotein</keyword>
<evidence type="ECO:0000256" key="2">
    <source>
        <dbReference type="ARBA" id="ARBA00022553"/>
    </source>
</evidence>
<dbReference type="SUPFAM" id="SSF55785">
    <property type="entry name" value="PYP-like sensor domain (PAS domain)"/>
    <property type="match status" value="2"/>
</dbReference>
<feature type="domain" description="PAS" evidence="16">
    <location>
        <begin position="21"/>
        <end position="54"/>
    </location>
</feature>
<dbReference type="InterPro" id="IPR003018">
    <property type="entry name" value="GAF"/>
</dbReference>
<dbReference type="PROSITE" id="PS50112">
    <property type="entry name" value="PAS"/>
    <property type="match status" value="2"/>
</dbReference>
<evidence type="ECO:0000256" key="8">
    <source>
        <dbReference type="ARBA" id="ARBA00022840"/>
    </source>
</evidence>
<dbReference type="EC" id="3.1.3.16" evidence="1"/>
<evidence type="ECO:0000256" key="11">
    <source>
        <dbReference type="ARBA" id="ARBA00023211"/>
    </source>
</evidence>
<name>A0A919A3T6_9ACTN</name>
<keyword evidence="7" id="KW-0378">Hydrolase</keyword>
<evidence type="ECO:0000256" key="7">
    <source>
        <dbReference type="ARBA" id="ARBA00022801"/>
    </source>
</evidence>
<dbReference type="SUPFAM" id="SSF55874">
    <property type="entry name" value="ATPase domain of HSP90 chaperone/DNA topoisomerase II/histidine kinase"/>
    <property type="match status" value="1"/>
</dbReference>
<keyword evidence="9" id="KW-0460">Magnesium</keyword>
<organism evidence="17 18">
    <name type="scientific">Streptomyces spiralis</name>
    <dbReference type="NCBI Taxonomy" id="66376"/>
    <lineage>
        <taxon>Bacteria</taxon>
        <taxon>Bacillati</taxon>
        <taxon>Actinomycetota</taxon>
        <taxon>Actinomycetes</taxon>
        <taxon>Kitasatosporales</taxon>
        <taxon>Streptomycetaceae</taxon>
        <taxon>Streptomyces</taxon>
    </lineage>
</organism>
<keyword evidence="4" id="KW-0479">Metal-binding</keyword>
<dbReference type="Proteomes" id="UP000641386">
    <property type="component" value="Unassembled WGS sequence"/>
</dbReference>
<dbReference type="InterPro" id="IPR036457">
    <property type="entry name" value="PPM-type-like_dom_sf"/>
</dbReference>
<sequence>MKRNMRPSRLAPASADVHCDAPEAIVVADSTGRVTHCSTGAPALWGYAPEDAIGIPLADLVTADATAVRHRDGRALDTRVRLFPLGSVEQPAGFVLVAGGAPESGEEAGNGALVKWAFDQHPTAFVLYDHEARIQRLNTAMSRIMGYGEDEMRGRFLAEIVPGSVYEEIERRIRRVLRTGRAEYTEPFVRTPGEPKAHAWFMDIFPLKNAAGRVRGVAVSASDFSQQYDFRERLALLSEARTRIGSSLDVEGIAQELAEVVVPRFADVVSVDLLESVFQGGAPGPVPSGPVLLRRAAHRTAFARDAQVQGPDALHRYPRSSPVAQCLVDGRSVQHAVTDQEIVRWLADDPVHAEQIRAGGVHSLIAVPVRAHGATLGAVVFGRRATSLEPFGPECLAITEDLVGRVAICLDNARQFTRDRGIALTLQRSLLPRGPTVHPAAETAARYLPAGGEVQAGGDWYDVIPLPGARVGLVIGDVVGHGVHASATMGRLRTAVRTLADLDLPPDELLTHLDDIVTHAEGEQDTDALGEIPGDIGATCVYAVYDPVSGTCSLARAGHPAPLLVRPDDSGEVVDVSVGPPLGLGSLPFEATELTLPAGSLLALFTDGLVTAGGRDIDDGVAALRGALSQPASSLEELADTVLDTLCPGPRDDDIALLLARTRVLDRDHVAGWDLTGDPSVVAEARKRVCDQLGAWGLEEEAFVTELVVSELVTNAIRYATGPIRLQLIKESALICEVSDGSSIAPHLRRARPSDEGGRGLFLVAQLTRRWGTRYTRAGKTIWAEQPIGGA</sequence>
<proteinExistence type="predicted"/>
<dbReference type="Gene3D" id="3.60.40.10">
    <property type="entry name" value="PPM-type phosphatase domain"/>
    <property type="match status" value="1"/>
</dbReference>
<dbReference type="InterPro" id="IPR036890">
    <property type="entry name" value="HATPase_C_sf"/>
</dbReference>
<evidence type="ECO:0000256" key="10">
    <source>
        <dbReference type="ARBA" id="ARBA00022912"/>
    </source>
</evidence>
<dbReference type="AlphaFoldDB" id="A0A919A3T6"/>
<dbReference type="GO" id="GO:0005524">
    <property type="term" value="F:ATP binding"/>
    <property type="evidence" value="ECO:0007669"/>
    <property type="project" value="UniProtKB-KW"/>
</dbReference>
<dbReference type="CDD" id="cd00130">
    <property type="entry name" value="PAS"/>
    <property type="match status" value="2"/>
</dbReference>
<feature type="domain" description="PAS" evidence="16">
    <location>
        <begin position="110"/>
        <end position="180"/>
    </location>
</feature>
<evidence type="ECO:0000256" key="1">
    <source>
        <dbReference type="ARBA" id="ARBA00013081"/>
    </source>
</evidence>
<dbReference type="Pfam" id="PF01590">
    <property type="entry name" value="GAF"/>
    <property type="match status" value="1"/>
</dbReference>
<accession>A0A919A3T6</accession>
<evidence type="ECO:0000256" key="13">
    <source>
        <dbReference type="ARBA" id="ARBA00056274"/>
    </source>
</evidence>
<dbReference type="FunFam" id="3.30.565.10:FF:000028">
    <property type="entry name" value="PAS sensor protein"/>
    <property type="match status" value="1"/>
</dbReference>
<dbReference type="CDD" id="cd16936">
    <property type="entry name" value="HATPase_RsbW-like"/>
    <property type="match status" value="1"/>
</dbReference>
<evidence type="ECO:0000259" key="16">
    <source>
        <dbReference type="PROSITE" id="PS50112"/>
    </source>
</evidence>
<dbReference type="SUPFAM" id="SSF55781">
    <property type="entry name" value="GAF domain-like"/>
    <property type="match status" value="1"/>
</dbReference>
<dbReference type="InterPro" id="IPR000014">
    <property type="entry name" value="PAS"/>
</dbReference>
<dbReference type="EMBL" id="BNBC01000023">
    <property type="protein sequence ID" value="GHE86124.1"/>
    <property type="molecule type" value="Genomic_DNA"/>
</dbReference>
<gene>
    <name evidence="17" type="ORF">GCM10014715_48260</name>
</gene>
<dbReference type="Pfam" id="PF07228">
    <property type="entry name" value="SpoIIE"/>
    <property type="match status" value="1"/>
</dbReference>
<keyword evidence="11" id="KW-0464">Manganese</keyword>
<evidence type="ECO:0000313" key="17">
    <source>
        <dbReference type="EMBL" id="GHE86124.1"/>
    </source>
</evidence>
<dbReference type="InterPro" id="IPR029016">
    <property type="entry name" value="GAF-like_dom_sf"/>
</dbReference>
<evidence type="ECO:0000313" key="18">
    <source>
        <dbReference type="Proteomes" id="UP000641386"/>
    </source>
</evidence>
<reference evidence="17" key="2">
    <citation type="submission" date="2020-09" db="EMBL/GenBank/DDBJ databases">
        <authorList>
            <person name="Sun Q."/>
            <person name="Ohkuma M."/>
        </authorList>
    </citation>
    <scope>NUCLEOTIDE SEQUENCE</scope>
    <source>
        <strain evidence="17">JCM 3302</strain>
    </source>
</reference>
<dbReference type="GO" id="GO:0046872">
    <property type="term" value="F:metal ion binding"/>
    <property type="evidence" value="ECO:0007669"/>
    <property type="project" value="UniProtKB-KW"/>
</dbReference>
<reference evidence="17" key="1">
    <citation type="journal article" date="2014" name="Int. J. Syst. Evol. Microbiol.">
        <title>Complete genome sequence of Corynebacterium casei LMG S-19264T (=DSM 44701T), isolated from a smear-ripened cheese.</title>
        <authorList>
            <consortium name="US DOE Joint Genome Institute (JGI-PGF)"/>
            <person name="Walter F."/>
            <person name="Albersmeier A."/>
            <person name="Kalinowski J."/>
            <person name="Ruckert C."/>
        </authorList>
    </citation>
    <scope>NUCLEOTIDE SEQUENCE</scope>
    <source>
        <strain evidence="17">JCM 3302</strain>
    </source>
</reference>
<dbReference type="Gene3D" id="3.30.565.10">
    <property type="entry name" value="Histidine kinase-like ATPase, C-terminal domain"/>
    <property type="match status" value="1"/>
</dbReference>
<dbReference type="InterPro" id="IPR003594">
    <property type="entry name" value="HATPase_dom"/>
</dbReference>
<evidence type="ECO:0000256" key="6">
    <source>
        <dbReference type="ARBA" id="ARBA00022777"/>
    </source>
</evidence>
<dbReference type="GO" id="GO:0004722">
    <property type="term" value="F:protein serine/threonine phosphatase activity"/>
    <property type="evidence" value="ECO:0007669"/>
    <property type="project" value="UniProtKB-EC"/>
</dbReference>
<evidence type="ECO:0000256" key="15">
    <source>
        <dbReference type="ARBA" id="ARBA00081350"/>
    </source>
</evidence>
<dbReference type="SMART" id="SM00331">
    <property type="entry name" value="PP2C_SIG"/>
    <property type="match status" value="1"/>
</dbReference>
<evidence type="ECO:0000256" key="12">
    <source>
        <dbReference type="ARBA" id="ARBA00047761"/>
    </source>
</evidence>
<comment type="catalytic activity">
    <reaction evidence="12">
        <text>O-phospho-L-seryl-[protein] + H2O = L-seryl-[protein] + phosphate</text>
        <dbReference type="Rhea" id="RHEA:20629"/>
        <dbReference type="Rhea" id="RHEA-COMP:9863"/>
        <dbReference type="Rhea" id="RHEA-COMP:11604"/>
        <dbReference type="ChEBI" id="CHEBI:15377"/>
        <dbReference type="ChEBI" id="CHEBI:29999"/>
        <dbReference type="ChEBI" id="CHEBI:43474"/>
        <dbReference type="ChEBI" id="CHEBI:83421"/>
        <dbReference type="EC" id="3.1.3.16"/>
    </reaction>
</comment>
<comment type="caution">
    <text evidence="17">The sequence shown here is derived from an EMBL/GenBank/DDBJ whole genome shotgun (WGS) entry which is preliminary data.</text>
</comment>
<keyword evidence="5" id="KW-0547">Nucleotide-binding</keyword>
<keyword evidence="6" id="KW-0418">Kinase</keyword>
<dbReference type="PANTHER" id="PTHR43156">
    <property type="entry name" value="STAGE II SPORULATION PROTEIN E-RELATED"/>
    <property type="match status" value="1"/>
</dbReference>
<dbReference type="InterPro" id="IPR052016">
    <property type="entry name" value="Bact_Sigma-Reg"/>
</dbReference>
<keyword evidence="8" id="KW-0067">ATP-binding</keyword>
<dbReference type="FunFam" id="3.60.40.10:FF:000005">
    <property type="entry name" value="Serine/threonine protein phosphatase"/>
    <property type="match status" value="1"/>
</dbReference>
<dbReference type="Pfam" id="PF08448">
    <property type="entry name" value="PAS_4"/>
    <property type="match status" value="2"/>
</dbReference>
<dbReference type="SUPFAM" id="SSF81606">
    <property type="entry name" value="PP2C-like"/>
    <property type="match status" value="1"/>
</dbReference>
<dbReference type="FunFam" id="3.30.450.40:FF:000035">
    <property type="entry name" value="PAS sensor protein"/>
    <property type="match status" value="1"/>
</dbReference>
<keyword evidence="10" id="KW-0904">Protein phosphatase</keyword>
<dbReference type="InterPro" id="IPR035965">
    <property type="entry name" value="PAS-like_dom_sf"/>
</dbReference>
<keyword evidence="3" id="KW-0808">Transferase</keyword>
<dbReference type="Pfam" id="PF13581">
    <property type="entry name" value="HATPase_c_2"/>
    <property type="match status" value="1"/>
</dbReference>
<evidence type="ECO:0000256" key="3">
    <source>
        <dbReference type="ARBA" id="ARBA00022679"/>
    </source>
</evidence>
<dbReference type="PANTHER" id="PTHR43156:SF2">
    <property type="entry name" value="STAGE II SPORULATION PROTEIN E"/>
    <property type="match status" value="1"/>
</dbReference>
<dbReference type="NCBIfam" id="TIGR00229">
    <property type="entry name" value="sensory_box"/>
    <property type="match status" value="1"/>
</dbReference>